<name>A0AAU9INH9_9CILI</name>
<reference evidence="1" key="1">
    <citation type="submission" date="2021-09" db="EMBL/GenBank/DDBJ databases">
        <authorList>
            <consortium name="AG Swart"/>
            <person name="Singh M."/>
            <person name="Singh A."/>
            <person name="Seah K."/>
            <person name="Emmerich C."/>
        </authorList>
    </citation>
    <scope>NUCLEOTIDE SEQUENCE</scope>
    <source>
        <strain evidence="1">ATCC30299</strain>
    </source>
</reference>
<dbReference type="AlphaFoldDB" id="A0AAU9INH9"/>
<accession>A0AAU9INH9</accession>
<sequence>MKINQLDQNEIESKYIWNMCKSNINTIQRFRWFCNRLFPGINGFFDIRYWMALPNNQFFGIASARFLLFLFISDENFNINPIKNSLYQKHAPYSGYFSSCFYDDSIFVLEQEHEDSSSIDSFKRYIISQNKWMN</sequence>
<organism evidence="1 2">
    <name type="scientific">Blepharisma stoltei</name>
    <dbReference type="NCBI Taxonomy" id="1481888"/>
    <lineage>
        <taxon>Eukaryota</taxon>
        <taxon>Sar</taxon>
        <taxon>Alveolata</taxon>
        <taxon>Ciliophora</taxon>
        <taxon>Postciliodesmatophora</taxon>
        <taxon>Heterotrichea</taxon>
        <taxon>Heterotrichida</taxon>
        <taxon>Blepharismidae</taxon>
        <taxon>Blepharisma</taxon>
    </lineage>
</organism>
<proteinExistence type="predicted"/>
<dbReference type="Proteomes" id="UP001162131">
    <property type="component" value="Unassembled WGS sequence"/>
</dbReference>
<evidence type="ECO:0000313" key="2">
    <source>
        <dbReference type="Proteomes" id="UP001162131"/>
    </source>
</evidence>
<comment type="caution">
    <text evidence="1">The sequence shown here is derived from an EMBL/GenBank/DDBJ whole genome shotgun (WGS) entry which is preliminary data.</text>
</comment>
<dbReference type="EMBL" id="CAJZBQ010000009">
    <property type="protein sequence ID" value="CAG9312719.1"/>
    <property type="molecule type" value="Genomic_DNA"/>
</dbReference>
<evidence type="ECO:0000313" key="1">
    <source>
        <dbReference type="EMBL" id="CAG9312719.1"/>
    </source>
</evidence>
<gene>
    <name evidence="1" type="ORF">BSTOLATCC_MIC7516</name>
</gene>
<keyword evidence="2" id="KW-1185">Reference proteome</keyword>
<protein>
    <submittedName>
        <fullName evidence="1">Uncharacterized protein</fullName>
    </submittedName>
</protein>